<protein>
    <submittedName>
        <fullName evidence="5">Putative AAA-ATPase</fullName>
    </submittedName>
</protein>
<dbReference type="Proteomes" id="UP000266497">
    <property type="component" value="Unassembled WGS sequence"/>
</dbReference>
<evidence type="ECO:0000259" key="1">
    <source>
        <dbReference type="Pfam" id="PF09820"/>
    </source>
</evidence>
<accession>A0A1H7NH58</accession>
<evidence type="ECO:0000313" key="2">
    <source>
        <dbReference type="EMBL" id="RGL88482.1"/>
    </source>
</evidence>
<name>A0A1H7NH58_PHOVU</name>
<comment type="caution">
    <text evidence="3">The sequence shown here is derived from an EMBL/GenBank/DDBJ whole genome shotgun (WGS) entry which is preliminary data.</text>
</comment>
<dbReference type="PANTHER" id="PTHR34825">
    <property type="entry name" value="CONSERVED PROTEIN, WITH A WEAK D-GALACTARATE DEHYDRATASE/ALTRONATE HYDROLASE DOMAIN"/>
    <property type="match status" value="1"/>
</dbReference>
<dbReference type="EMBL" id="QRUD01000177">
    <property type="protein sequence ID" value="RGR27953.1"/>
    <property type="molecule type" value="Genomic_DNA"/>
</dbReference>
<evidence type="ECO:0000313" key="8">
    <source>
        <dbReference type="Proteomes" id="UP000283833"/>
    </source>
</evidence>
<evidence type="ECO:0000313" key="4">
    <source>
        <dbReference type="EMBL" id="RGT86846.1"/>
    </source>
</evidence>
<dbReference type="InterPro" id="IPR018631">
    <property type="entry name" value="AAA-ATPase-like_dom"/>
</dbReference>
<proteinExistence type="predicted"/>
<feature type="domain" description="AAA-ATPase-like" evidence="1">
    <location>
        <begin position="4"/>
        <end position="50"/>
    </location>
</feature>
<dbReference type="PANTHER" id="PTHR34825:SF1">
    <property type="entry name" value="AAA-ATPASE-LIKE DOMAIN-CONTAINING PROTEIN"/>
    <property type="match status" value="1"/>
</dbReference>
<organism evidence="3 7">
    <name type="scientific">Phocaeicola vulgatus</name>
    <name type="common">Bacteroides vulgatus</name>
    <dbReference type="NCBI Taxonomy" id="821"/>
    <lineage>
        <taxon>Bacteria</taxon>
        <taxon>Pseudomonadati</taxon>
        <taxon>Bacteroidota</taxon>
        <taxon>Bacteroidia</taxon>
        <taxon>Bacteroidales</taxon>
        <taxon>Bacteroidaceae</taxon>
        <taxon>Phocaeicola</taxon>
    </lineage>
</organism>
<dbReference type="Proteomes" id="UP000283833">
    <property type="component" value="Unassembled WGS sequence"/>
</dbReference>
<dbReference type="EMBL" id="QSSN01000002">
    <property type="protein sequence ID" value="RGL88482.1"/>
    <property type="molecule type" value="Genomic_DNA"/>
</dbReference>
<evidence type="ECO:0000313" key="9">
    <source>
        <dbReference type="Proteomes" id="UP000408523"/>
    </source>
</evidence>
<reference evidence="5 9" key="2">
    <citation type="journal article" date="2019" name="Nat. Commun.">
        <title>Gram positive-like bacteriocins with broad spectrum anti-Bacteroidales activity encoded on mobile elements of the human gut microbiota.</title>
        <authorList>
            <person name="Bechon N."/>
            <person name="Coyne M.J.Jr."/>
            <person name="Laclare-Mceneany V."/>
            <person name="Chatzidaki-Livanis M."/>
            <person name="Ghigo J.-M."/>
            <person name="Comstock L.E."/>
        </authorList>
    </citation>
    <scope>NUCLEOTIDE SEQUENCE [LARGE SCALE GENOMIC DNA]</scope>
    <source>
        <strain evidence="5 9">CL01T12C17</strain>
    </source>
</reference>
<reference evidence="6 7" key="1">
    <citation type="submission" date="2018-08" db="EMBL/GenBank/DDBJ databases">
        <title>A genome reference for cultivated species of the human gut microbiota.</title>
        <authorList>
            <person name="Zou Y."/>
            <person name="Xue W."/>
            <person name="Luo G."/>
        </authorList>
    </citation>
    <scope>NUCLEOTIDE SEQUENCE [LARGE SCALE GENOMIC DNA]</scope>
    <source>
        <strain evidence="4 8">AF18-14</strain>
        <strain evidence="3 7">AF25-30LB</strain>
        <strain evidence="2 6">TF05-18</strain>
    </source>
</reference>
<evidence type="ECO:0000313" key="3">
    <source>
        <dbReference type="EMBL" id="RGR27953.1"/>
    </source>
</evidence>
<dbReference type="EMBL" id="QRXI01000042">
    <property type="protein sequence ID" value="RGT86846.1"/>
    <property type="molecule type" value="Genomic_DNA"/>
</dbReference>
<dbReference type="Proteomes" id="UP000408523">
    <property type="component" value="Unassembled WGS sequence"/>
</dbReference>
<dbReference type="EMBL" id="RWHZ01000019">
    <property type="protein sequence ID" value="TSE48989.1"/>
    <property type="molecule type" value="Genomic_DNA"/>
</dbReference>
<evidence type="ECO:0000313" key="5">
    <source>
        <dbReference type="EMBL" id="TSE48989.1"/>
    </source>
</evidence>
<evidence type="ECO:0000313" key="7">
    <source>
        <dbReference type="Proteomes" id="UP000266497"/>
    </source>
</evidence>
<gene>
    <name evidence="4" type="ORF">DWX04_20575</name>
    <name evidence="3" type="ORF">DWY53_23945</name>
    <name evidence="2" type="ORF">DXC44_01840</name>
    <name evidence="5" type="ORF">EH214_01796</name>
</gene>
<dbReference type="Proteomes" id="UP000261278">
    <property type="component" value="Unassembled WGS sequence"/>
</dbReference>
<evidence type="ECO:0000313" key="6">
    <source>
        <dbReference type="Proteomes" id="UP000261278"/>
    </source>
</evidence>
<sequence length="55" mass="6489">MKYPIGIQIFSQIRENGYVYVDKTDFIYQLVGRGSIYFLNRPHRFGKSIMKGGER</sequence>
<dbReference type="Pfam" id="PF09820">
    <property type="entry name" value="AAA-ATPase_like"/>
    <property type="match status" value="1"/>
</dbReference>
<dbReference type="AlphaFoldDB" id="A0A1H7NH58"/>